<dbReference type="AlphaFoldDB" id="A0A418MMX2"/>
<dbReference type="InterPro" id="IPR036390">
    <property type="entry name" value="WH_DNA-bd_sf"/>
</dbReference>
<dbReference type="EMBL" id="QXEC01000044">
    <property type="protein sequence ID" value="RIV31301.1"/>
    <property type="molecule type" value="Genomic_DNA"/>
</dbReference>
<keyword evidence="2" id="KW-0238">DNA-binding</keyword>
<reference evidence="6 7" key="1">
    <citation type="submission" date="2018-08" db="EMBL/GenBank/DDBJ databases">
        <title>Jishengella sp. nov., isolated from a root of Azadirachta indica A. Juss. var. siamensis Valenton.</title>
        <authorList>
            <person name="Kuncharoen N."/>
            <person name="Tanasupawat S."/>
            <person name="Kudo T."/>
            <person name="Ohkuma M."/>
        </authorList>
    </citation>
    <scope>NUCLEOTIDE SEQUENCE [LARGE SCALE GENOMIC DNA]</scope>
    <source>
        <strain evidence="6 7">AZ1-13</strain>
    </source>
</reference>
<name>A0A418MMX2_9ACTN</name>
<feature type="domain" description="HTH marR-type" evidence="5">
    <location>
        <begin position="26"/>
        <end position="158"/>
    </location>
</feature>
<dbReference type="PROSITE" id="PS50995">
    <property type="entry name" value="HTH_MARR_2"/>
    <property type="match status" value="1"/>
</dbReference>
<dbReference type="PROSITE" id="PS01117">
    <property type="entry name" value="HTH_MARR_1"/>
    <property type="match status" value="1"/>
</dbReference>
<keyword evidence="1" id="KW-0805">Transcription regulation</keyword>
<dbReference type="InterPro" id="IPR036388">
    <property type="entry name" value="WH-like_DNA-bd_sf"/>
</dbReference>
<dbReference type="OrthoDB" id="4463574at2"/>
<evidence type="ECO:0000259" key="5">
    <source>
        <dbReference type="PROSITE" id="PS50995"/>
    </source>
</evidence>
<accession>A0A418MMX2</accession>
<evidence type="ECO:0000256" key="1">
    <source>
        <dbReference type="ARBA" id="ARBA00023015"/>
    </source>
</evidence>
<keyword evidence="3" id="KW-0804">Transcription</keyword>
<dbReference type="InterPro" id="IPR023187">
    <property type="entry name" value="Tscrpt_reg_MarR-type_CS"/>
</dbReference>
<dbReference type="PANTHER" id="PTHR42756:SF1">
    <property type="entry name" value="TRANSCRIPTIONAL REPRESSOR OF EMRAB OPERON"/>
    <property type="match status" value="1"/>
</dbReference>
<proteinExistence type="predicted"/>
<dbReference type="Proteomes" id="UP000283832">
    <property type="component" value="Unassembled WGS sequence"/>
</dbReference>
<evidence type="ECO:0000256" key="3">
    <source>
        <dbReference type="ARBA" id="ARBA00023163"/>
    </source>
</evidence>
<dbReference type="PRINTS" id="PR00598">
    <property type="entry name" value="HTHMARR"/>
</dbReference>
<dbReference type="Pfam" id="PF01047">
    <property type="entry name" value="MarR"/>
    <property type="match status" value="1"/>
</dbReference>
<dbReference type="SUPFAM" id="SSF46785">
    <property type="entry name" value="Winged helix' DNA-binding domain"/>
    <property type="match status" value="1"/>
</dbReference>
<keyword evidence="7" id="KW-1185">Reference proteome</keyword>
<gene>
    <name evidence="6" type="ORF">D2L64_25910</name>
</gene>
<dbReference type="SMART" id="SM00347">
    <property type="entry name" value="HTH_MARR"/>
    <property type="match status" value="1"/>
</dbReference>
<sequence length="178" mass="19203">MFPSAGKVGHMPTGPGEQAAHTAQTERRSGALLEHLARRMRLRSESVLAPLGLRPRHLVTLTVLRDADGISQQGLASTLQLDSTNVVGLLNGLEADGLIERRRAPEDRRRHVVRLTEAGAARLNEAECALATVEDEVFGALDETERATLYDLLRRATSESSTTCVEAICAAEVPPEAC</sequence>
<evidence type="ECO:0000256" key="2">
    <source>
        <dbReference type="ARBA" id="ARBA00023125"/>
    </source>
</evidence>
<dbReference type="PANTHER" id="PTHR42756">
    <property type="entry name" value="TRANSCRIPTIONAL REGULATOR, MARR"/>
    <property type="match status" value="1"/>
</dbReference>
<dbReference type="GO" id="GO:0003677">
    <property type="term" value="F:DNA binding"/>
    <property type="evidence" value="ECO:0007669"/>
    <property type="project" value="UniProtKB-KW"/>
</dbReference>
<organism evidence="6 7">
    <name type="scientific">Micromonospora radicis</name>
    <dbReference type="NCBI Taxonomy" id="1894971"/>
    <lineage>
        <taxon>Bacteria</taxon>
        <taxon>Bacillati</taxon>
        <taxon>Actinomycetota</taxon>
        <taxon>Actinomycetes</taxon>
        <taxon>Micromonosporales</taxon>
        <taxon>Micromonosporaceae</taxon>
        <taxon>Micromonospora</taxon>
    </lineage>
</organism>
<evidence type="ECO:0000256" key="4">
    <source>
        <dbReference type="SAM" id="MobiDB-lite"/>
    </source>
</evidence>
<dbReference type="GO" id="GO:0003700">
    <property type="term" value="F:DNA-binding transcription factor activity"/>
    <property type="evidence" value="ECO:0007669"/>
    <property type="project" value="InterPro"/>
</dbReference>
<protein>
    <submittedName>
        <fullName evidence="6">MarR family transcriptional regulator</fullName>
    </submittedName>
</protein>
<dbReference type="Gene3D" id="1.10.10.10">
    <property type="entry name" value="Winged helix-like DNA-binding domain superfamily/Winged helix DNA-binding domain"/>
    <property type="match status" value="1"/>
</dbReference>
<dbReference type="InterPro" id="IPR000835">
    <property type="entry name" value="HTH_MarR-typ"/>
</dbReference>
<evidence type="ECO:0000313" key="7">
    <source>
        <dbReference type="Proteomes" id="UP000283832"/>
    </source>
</evidence>
<feature type="region of interest" description="Disordered" evidence="4">
    <location>
        <begin position="1"/>
        <end position="24"/>
    </location>
</feature>
<comment type="caution">
    <text evidence="6">The sequence shown here is derived from an EMBL/GenBank/DDBJ whole genome shotgun (WGS) entry which is preliminary data.</text>
</comment>
<evidence type="ECO:0000313" key="6">
    <source>
        <dbReference type="EMBL" id="RIV31301.1"/>
    </source>
</evidence>